<name>A0A4U5M490_STECR</name>
<evidence type="ECO:0000313" key="2">
    <source>
        <dbReference type="EMBL" id="TKR63597.1"/>
    </source>
</evidence>
<reference evidence="2 3" key="1">
    <citation type="journal article" date="2015" name="Genome Biol.">
        <title>Comparative genomics of Steinernema reveals deeply conserved gene regulatory networks.</title>
        <authorList>
            <person name="Dillman A.R."/>
            <person name="Macchietto M."/>
            <person name="Porter C.F."/>
            <person name="Rogers A."/>
            <person name="Williams B."/>
            <person name="Antoshechkin I."/>
            <person name="Lee M.M."/>
            <person name="Goodwin Z."/>
            <person name="Lu X."/>
            <person name="Lewis E.E."/>
            <person name="Goodrich-Blair H."/>
            <person name="Stock S.P."/>
            <person name="Adams B.J."/>
            <person name="Sternberg P.W."/>
            <person name="Mortazavi A."/>
        </authorList>
    </citation>
    <scope>NUCLEOTIDE SEQUENCE [LARGE SCALE GENOMIC DNA]</scope>
    <source>
        <strain evidence="2 3">ALL</strain>
    </source>
</reference>
<accession>A0A4U5M490</accession>
<sequence>MTHLIIFLLGMLVSSSNALLCHKFMYDMKKGFQSNISVEQGSGEDPYCVTVYGGLGRKTFHNRFLNLCSAGNGSGNVSQIVSPFRLFVFGV</sequence>
<feature type="chain" id="PRO_5020976369" evidence="1">
    <location>
        <begin position="19"/>
        <end position="91"/>
    </location>
</feature>
<evidence type="ECO:0000256" key="1">
    <source>
        <dbReference type="SAM" id="SignalP"/>
    </source>
</evidence>
<keyword evidence="3" id="KW-1185">Reference proteome</keyword>
<protein>
    <submittedName>
        <fullName evidence="2">Uncharacterized protein</fullName>
    </submittedName>
</protein>
<dbReference type="EMBL" id="AZBU02000010">
    <property type="protein sequence ID" value="TKR63597.1"/>
    <property type="molecule type" value="Genomic_DNA"/>
</dbReference>
<feature type="signal peptide" evidence="1">
    <location>
        <begin position="1"/>
        <end position="18"/>
    </location>
</feature>
<dbReference type="AlphaFoldDB" id="A0A4U5M490"/>
<gene>
    <name evidence="2" type="ORF">L596_027407</name>
</gene>
<comment type="caution">
    <text evidence="2">The sequence shown here is derived from an EMBL/GenBank/DDBJ whole genome shotgun (WGS) entry which is preliminary data.</text>
</comment>
<reference evidence="2 3" key="2">
    <citation type="journal article" date="2019" name="G3 (Bethesda)">
        <title>Hybrid Assembly of the Genome of the Entomopathogenic Nematode Steinernema carpocapsae Identifies the X-Chromosome.</title>
        <authorList>
            <person name="Serra L."/>
            <person name="Macchietto M."/>
            <person name="Macias-Munoz A."/>
            <person name="McGill C.J."/>
            <person name="Rodriguez I.M."/>
            <person name="Rodriguez B."/>
            <person name="Murad R."/>
            <person name="Mortazavi A."/>
        </authorList>
    </citation>
    <scope>NUCLEOTIDE SEQUENCE [LARGE SCALE GENOMIC DNA]</scope>
    <source>
        <strain evidence="2 3">ALL</strain>
    </source>
</reference>
<evidence type="ECO:0000313" key="3">
    <source>
        <dbReference type="Proteomes" id="UP000298663"/>
    </source>
</evidence>
<keyword evidence="1" id="KW-0732">Signal</keyword>
<dbReference type="Proteomes" id="UP000298663">
    <property type="component" value="Unassembled WGS sequence"/>
</dbReference>
<organism evidence="2 3">
    <name type="scientific">Steinernema carpocapsae</name>
    <name type="common">Entomopathogenic nematode</name>
    <dbReference type="NCBI Taxonomy" id="34508"/>
    <lineage>
        <taxon>Eukaryota</taxon>
        <taxon>Metazoa</taxon>
        <taxon>Ecdysozoa</taxon>
        <taxon>Nematoda</taxon>
        <taxon>Chromadorea</taxon>
        <taxon>Rhabditida</taxon>
        <taxon>Tylenchina</taxon>
        <taxon>Panagrolaimomorpha</taxon>
        <taxon>Strongyloidoidea</taxon>
        <taxon>Steinernematidae</taxon>
        <taxon>Steinernema</taxon>
    </lineage>
</organism>
<proteinExistence type="predicted"/>